<comment type="caution">
    <text evidence="6">The sequence shown here is derived from an EMBL/GenBank/DDBJ whole genome shotgun (WGS) entry which is preliminary data.</text>
</comment>
<dbReference type="GO" id="GO:0012505">
    <property type="term" value="C:endomembrane system"/>
    <property type="evidence" value="ECO:0007669"/>
    <property type="project" value="TreeGrafter"/>
</dbReference>
<dbReference type="Pfam" id="PF23256">
    <property type="entry name" value="CHX17_2nd"/>
    <property type="match status" value="1"/>
</dbReference>
<evidence type="ECO:0000256" key="1">
    <source>
        <dbReference type="ARBA" id="ARBA00022448"/>
    </source>
</evidence>
<sequence length="262" mass="28902">MVIAFEAYRQLSSVIVRPMTAISALSNIHEDICTSAAQKRVAIILIPFHKHQRLDGAMESLGHSFHLVNKRVLHHAPCSVGILIVVPFFGGPDDREALAYGMRMAEHPGILLNVIRFVPSPGKSLKFDKSVIEDNVDHEEDELMLSEFKSAHSDKEKESNLYEEMLVENKAEVVDALKALNKYNLFLVGRMVPTVPLVNKTDCPELGPVGSFLASSEFSTTASVLVVQQYNPSANLHPLVEEQAYYGETSSMPDSPHGVPPV</sequence>
<dbReference type="GO" id="GO:0098662">
    <property type="term" value="P:inorganic cation transmembrane transport"/>
    <property type="evidence" value="ECO:0007669"/>
    <property type="project" value="TreeGrafter"/>
</dbReference>
<keyword evidence="4" id="KW-0406">Ion transport</keyword>
<protein>
    <submittedName>
        <fullName evidence="6">Cation/h(+) antiporter 19</fullName>
    </submittedName>
</protein>
<dbReference type="InterPro" id="IPR050794">
    <property type="entry name" value="CPA2_transporter"/>
</dbReference>
<dbReference type="Proteomes" id="UP000237347">
    <property type="component" value="Unassembled WGS sequence"/>
</dbReference>
<dbReference type="Gene3D" id="3.40.50.12370">
    <property type="match status" value="1"/>
</dbReference>
<keyword evidence="2" id="KW-0633">Potassium transport</keyword>
<dbReference type="GO" id="GO:0006813">
    <property type="term" value="P:potassium ion transport"/>
    <property type="evidence" value="ECO:0007669"/>
    <property type="project" value="UniProtKB-KW"/>
</dbReference>
<dbReference type="EMBL" id="PKMF04000072">
    <property type="protein sequence ID" value="KAK7852802.1"/>
    <property type="molecule type" value="Genomic_DNA"/>
</dbReference>
<evidence type="ECO:0000259" key="5">
    <source>
        <dbReference type="Pfam" id="PF23256"/>
    </source>
</evidence>
<keyword evidence="7" id="KW-1185">Reference proteome</keyword>
<evidence type="ECO:0000256" key="2">
    <source>
        <dbReference type="ARBA" id="ARBA00022538"/>
    </source>
</evidence>
<keyword evidence="1" id="KW-0813">Transport</keyword>
<evidence type="ECO:0000256" key="3">
    <source>
        <dbReference type="ARBA" id="ARBA00022958"/>
    </source>
</evidence>
<accession>A0AAW0LP12</accession>
<dbReference type="AlphaFoldDB" id="A0AAW0LP12"/>
<feature type="domain" description="Cation/H(+) antiporter central" evidence="5">
    <location>
        <begin position="1"/>
        <end position="93"/>
    </location>
</feature>
<dbReference type="PANTHER" id="PTHR32468:SF81">
    <property type="entry name" value="CATION_H(+) ANTIPORTER 19"/>
    <property type="match status" value="1"/>
</dbReference>
<name>A0AAW0LP12_QUESU</name>
<proteinExistence type="predicted"/>
<dbReference type="GO" id="GO:0006885">
    <property type="term" value="P:regulation of pH"/>
    <property type="evidence" value="ECO:0007669"/>
    <property type="project" value="TreeGrafter"/>
</dbReference>
<dbReference type="InterPro" id="IPR057291">
    <property type="entry name" value="CHX17_2nd"/>
</dbReference>
<reference evidence="6 7" key="1">
    <citation type="journal article" date="2018" name="Sci. Data">
        <title>The draft genome sequence of cork oak.</title>
        <authorList>
            <person name="Ramos A.M."/>
            <person name="Usie A."/>
            <person name="Barbosa P."/>
            <person name="Barros P.M."/>
            <person name="Capote T."/>
            <person name="Chaves I."/>
            <person name="Simoes F."/>
            <person name="Abreu I."/>
            <person name="Carrasquinho I."/>
            <person name="Faro C."/>
            <person name="Guimaraes J.B."/>
            <person name="Mendonca D."/>
            <person name="Nobrega F."/>
            <person name="Rodrigues L."/>
            <person name="Saibo N.J.M."/>
            <person name="Varela M.C."/>
            <person name="Egas C."/>
            <person name="Matos J."/>
            <person name="Miguel C.M."/>
            <person name="Oliveira M.M."/>
            <person name="Ricardo C.P."/>
            <person name="Goncalves S."/>
        </authorList>
    </citation>
    <scope>NUCLEOTIDE SEQUENCE [LARGE SCALE GENOMIC DNA]</scope>
    <source>
        <strain evidence="7">cv. HL8</strain>
    </source>
</reference>
<evidence type="ECO:0000313" key="7">
    <source>
        <dbReference type="Proteomes" id="UP000237347"/>
    </source>
</evidence>
<dbReference type="PANTHER" id="PTHR32468">
    <property type="entry name" value="CATION/H + ANTIPORTER"/>
    <property type="match status" value="1"/>
</dbReference>
<evidence type="ECO:0000313" key="6">
    <source>
        <dbReference type="EMBL" id="KAK7852802.1"/>
    </source>
</evidence>
<keyword evidence="3" id="KW-0630">Potassium</keyword>
<gene>
    <name evidence="6" type="primary">CHX19_0</name>
    <name evidence="6" type="ORF">CFP56_038012</name>
</gene>
<evidence type="ECO:0000256" key="4">
    <source>
        <dbReference type="ARBA" id="ARBA00023065"/>
    </source>
</evidence>
<organism evidence="6 7">
    <name type="scientific">Quercus suber</name>
    <name type="common">Cork oak</name>
    <dbReference type="NCBI Taxonomy" id="58331"/>
    <lineage>
        <taxon>Eukaryota</taxon>
        <taxon>Viridiplantae</taxon>
        <taxon>Streptophyta</taxon>
        <taxon>Embryophyta</taxon>
        <taxon>Tracheophyta</taxon>
        <taxon>Spermatophyta</taxon>
        <taxon>Magnoliopsida</taxon>
        <taxon>eudicotyledons</taxon>
        <taxon>Gunneridae</taxon>
        <taxon>Pentapetalae</taxon>
        <taxon>rosids</taxon>
        <taxon>fabids</taxon>
        <taxon>Fagales</taxon>
        <taxon>Fagaceae</taxon>
        <taxon>Quercus</taxon>
    </lineage>
</organism>